<dbReference type="Gene3D" id="3.20.20.300">
    <property type="entry name" value="Glycoside hydrolase, family 3, N-terminal domain"/>
    <property type="match status" value="1"/>
</dbReference>
<proteinExistence type="inferred from homology"/>
<evidence type="ECO:0000256" key="3">
    <source>
        <dbReference type="ARBA" id="ARBA00023295"/>
    </source>
</evidence>
<keyword evidence="6" id="KW-1185">Reference proteome</keyword>
<dbReference type="InterPro" id="IPR036881">
    <property type="entry name" value="Glyco_hydro_3_C_sf"/>
</dbReference>
<keyword evidence="2 5" id="KW-0378">Hydrolase</keyword>
<dbReference type="SUPFAM" id="SSF51445">
    <property type="entry name" value="(Trans)glycosidases"/>
    <property type="match status" value="1"/>
</dbReference>
<dbReference type="GO" id="GO:0005975">
    <property type="term" value="P:carbohydrate metabolic process"/>
    <property type="evidence" value="ECO:0007669"/>
    <property type="project" value="InterPro"/>
</dbReference>
<dbReference type="EC" id="3.2.1.52" evidence="5"/>
<evidence type="ECO:0000259" key="4">
    <source>
        <dbReference type="Pfam" id="PF00933"/>
    </source>
</evidence>
<evidence type="ECO:0000313" key="6">
    <source>
        <dbReference type="Proteomes" id="UP000663505"/>
    </source>
</evidence>
<dbReference type="InterPro" id="IPR017853">
    <property type="entry name" value="GH"/>
</dbReference>
<dbReference type="InterPro" id="IPR050226">
    <property type="entry name" value="NagZ_Beta-hexosaminidase"/>
</dbReference>
<reference evidence="5 6" key="1">
    <citation type="submission" date="2021-02" db="EMBL/GenBank/DDBJ databases">
        <title>Alicyclobacillus curvatus sp. nov. and Alicyclobacillus mengziensis sp. nov., two acidophilic bacteria isolated from acid mine drainage.</title>
        <authorList>
            <person name="Huang Y."/>
        </authorList>
    </citation>
    <scope>NUCLEOTIDE SEQUENCE [LARGE SCALE GENOMIC DNA]</scope>
    <source>
        <strain evidence="5 6">S30H14</strain>
    </source>
</reference>
<dbReference type="Gene3D" id="3.40.50.1700">
    <property type="entry name" value="Glycoside hydrolase family 3 C-terminal domain"/>
    <property type="match status" value="1"/>
</dbReference>
<dbReference type="PANTHER" id="PTHR30480">
    <property type="entry name" value="BETA-HEXOSAMINIDASE-RELATED"/>
    <property type="match status" value="1"/>
</dbReference>
<sequence length="521" mass="56494">MTEDEIRELIGEVIVAGFDGTVVNEHAERLIVHHRVKNIILFKRNVESAEQVKALTTALQNLARQSGHLSPLIICTDQENGIVRRVAPEVPGLPGNMAVAATYNAENAYTVGRETARELRYMGINMDLAPVLDVNNNPQNPVIGVRSYGEDPKQVAMFGVKMIQGLQASGVIACGKHFPGHGDTAVDSHMALPEVSHPMTRLKTVELPPFMKAIEAGIDVIMTAHVVFSSIEPKHIPATLSKTVLTDFLRGELSYTGVVTTDCLEMNAISETIGVPEGAVQALLAGADLLMISHRLDRQEAAIEAIVKAVRDGRVPEERLKEAADRVSRLREVRLKPPLRETETLESIVAEAQRLQDDLCTAAATVVSNTGGLLPLSRNQTRLVDVFIDSSVTRMSASDNTWSYQFVLDALREIVPDSEIRVHQITDSESCPSMTSLTDTTLVIAGLNGVKNPVYLNFVNELSRAGLPVVALALQSPYDLEAVAAVGARIAVYEYTPWMVRAGILALFGDGGLGKLPVTVH</sequence>
<evidence type="ECO:0000256" key="2">
    <source>
        <dbReference type="ARBA" id="ARBA00022801"/>
    </source>
</evidence>
<dbReference type="Proteomes" id="UP000663505">
    <property type="component" value="Chromosome"/>
</dbReference>
<dbReference type="InterPro" id="IPR036962">
    <property type="entry name" value="Glyco_hydro_3_N_sf"/>
</dbReference>
<keyword evidence="3 5" id="KW-0326">Glycosidase</keyword>
<dbReference type="AlphaFoldDB" id="A0A9X7Z6C7"/>
<protein>
    <submittedName>
        <fullName evidence="5">Beta-N-acetylhexosaminidase</fullName>
        <ecNumber evidence="5">3.2.1.52</ecNumber>
    </submittedName>
</protein>
<dbReference type="PANTHER" id="PTHR30480:SF16">
    <property type="entry name" value="GLYCOSIDE HYDROLASE FAMILY 3 DOMAIN PROTEIN"/>
    <property type="match status" value="1"/>
</dbReference>
<dbReference type="KEGG" id="afx:JZ786_01990"/>
<dbReference type="EMBL" id="CP071182">
    <property type="protein sequence ID" value="QSO47839.1"/>
    <property type="molecule type" value="Genomic_DNA"/>
</dbReference>
<dbReference type="RefSeq" id="WP_206657182.1">
    <property type="nucleotide sequence ID" value="NZ_CP071182.1"/>
</dbReference>
<dbReference type="NCBIfam" id="NF003740">
    <property type="entry name" value="PRK05337.1"/>
    <property type="match status" value="1"/>
</dbReference>
<dbReference type="InterPro" id="IPR001764">
    <property type="entry name" value="Glyco_hydro_3_N"/>
</dbReference>
<gene>
    <name evidence="5" type="primary">nagZ</name>
    <name evidence="5" type="ORF">JZ786_01990</name>
</gene>
<comment type="similarity">
    <text evidence="1">Belongs to the glycosyl hydrolase 3 family.</text>
</comment>
<evidence type="ECO:0000256" key="1">
    <source>
        <dbReference type="ARBA" id="ARBA00005336"/>
    </source>
</evidence>
<organism evidence="5 6">
    <name type="scientific">Alicyclobacillus mengziensis</name>
    <dbReference type="NCBI Taxonomy" id="2931921"/>
    <lineage>
        <taxon>Bacteria</taxon>
        <taxon>Bacillati</taxon>
        <taxon>Bacillota</taxon>
        <taxon>Bacilli</taxon>
        <taxon>Bacillales</taxon>
        <taxon>Alicyclobacillaceae</taxon>
        <taxon>Alicyclobacillus</taxon>
    </lineage>
</organism>
<name>A0A9X7Z6C7_9BACL</name>
<dbReference type="Pfam" id="PF00933">
    <property type="entry name" value="Glyco_hydro_3"/>
    <property type="match status" value="1"/>
</dbReference>
<dbReference type="GO" id="GO:0004563">
    <property type="term" value="F:beta-N-acetylhexosaminidase activity"/>
    <property type="evidence" value="ECO:0007669"/>
    <property type="project" value="UniProtKB-EC"/>
</dbReference>
<accession>A0A9X7Z6C7</accession>
<evidence type="ECO:0000313" key="5">
    <source>
        <dbReference type="EMBL" id="QSO47839.1"/>
    </source>
</evidence>
<dbReference type="GO" id="GO:0009254">
    <property type="term" value="P:peptidoglycan turnover"/>
    <property type="evidence" value="ECO:0007669"/>
    <property type="project" value="TreeGrafter"/>
</dbReference>
<feature type="domain" description="Glycoside hydrolase family 3 N-terminal" evidence="4">
    <location>
        <begin position="10"/>
        <end position="330"/>
    </location>
</feature>